<dbReference type="RefSeq" id="WP_143982032.1">
    <property type="nucleotide sequence ID" value="NZ_CP041695.1"/>
</dbReference>
<evidence type="ECO:0000259" key="2">
    <source>
        <dbReference type="Pfam" id="PF26059"/>
    </source>
</evidence>
<feature type="chain" id="PRO_5021917553" description="DUF8020 domain-containing protein" evidence="1">
    <location>
        <begin position="27"/>
        <end position="245"/>
    </location>
</feature>
<dbReference type="EMBL" id="CP041695">
    <property type="protein sequence ID" value="QDP80824.1"/>
    <property type="molecule type" value="Genomic_DNA"/>
</dbReference>
<proteinExistence type="predicted"/>
<evidence type="ECO:0000313" key="4">
    <source>
        <dbReference type="Proteomes" id="UP000317039"/>
    </source>
</evidence>
<accession>A0A516NPK9</accession>
<dbReference type="KEGG" id="nod:FOH10_21040"/>
<feature type="signal peptide" evidence="1">
    <location>
        <begin position="1"/>
        <end position="26"/>
    </location>
</feature>
<name>A0A516NPK9_9NOCA</name>
<evidence type="ECO:0000256" key="1">
    <source>
        <dbReference type="SAM" id="SignalP"/>
    </source>
</evidence>
<sequence>MKFTKVAATSALVIAALGIATGTSYAQPAPAPAPAPAPGVIPSLLDGINQGVNSVLPAINWSTHLEGDSIVLETSAGSLTTDNGQFAVRDNAGNIVTAFPLSYTLNDLQYPIDAAVDGLRATLTPSKDAADARPVGMVKPVVKQEAFDDAVSAAATQFGIITSIGTLVGTIVGGGAGCAIGGIGGLVLGIPVLDLGGATGIAGCLAGAAIGIPLGAAAGLVLTGVPAAIIVGIGFHNRINAPENQ</sequence>
<keyword evidence="1" id="KW-0732">Signal</keyword>
<feature type="domain" description="DUF8020" evidence="2">
    <location>
        <begin position="59"/>
        <end position="127"/>
    </location>
</feature>
<dbReference type="Pfam" id="PF26059">
    <property type="entry name" value="DUF8020"/>
    <property type="match status" value="1"/>
</dbReference>
<dbReference type="AlphaFoldDB" id="A0A516NPK9"/>
<organism evidence="3 4">
    <name type="scientific">Nocardia otitidiscaviarum</name>
    <dbReference type="NCBI Taxonomy" id="1823"/>
    <lineage>
        <taxon>Bacteria</taxon>
        <taxon>Bacillati</taxon>
        <taxon>Actinomycetota</taxon>
        <taxon>Actinomycetes</taxon>
        <taxon>Mycobacteriales</taxon>
        <taxon>Nocardiaceae</taxon>
        <taxon>Nocardia</taxon>
    </lineage>
</organism>
<dbReference type="InterPro" id="IPR058333">
    <property type="entry name" value="DUF8020"/>
</dbReference>
<reference evidence="3 4" key="1">
    <citation type="submission" date="2019-07" db="EMBL/GenBank/DDBJ databases">
        <title>Complete Genome Sequence and Methylome Analysis of Nocardia otitidis-caviarum NEB252.</title>
        <authorList>
            <person name="Fomenkov A."/>
            <person name="Anton B.P."/>
            <person name="Vincze T."/>
            <person name="Roberts R.J."/>
        </authorList>
    </citation>
    <scope>NUCLEOTIDE SEQUENCE [LARGE SCALE GENOMIC DNA]</scope>
    <source>
        <strain evidence="3 4">NEB252</strain>
    </source>
</reference>
<evidence type="ECO:0000313" key="3">
    <source>
        <dbReference type="EMBL" id="QDP80824.1"/>
    </source>
</evidence>
<dbReference type="GeneID" id="80334850"/>
<gene>
    <name evidence="3" type="ORF">FOH10_21040</name>
</gene>
<protein>
    <recommendedName>
        <fullName evidence="2">DUF8020 domain-containing protein</fullName>
    </recommendedName>
</protein>
<dbReference type="Proteomes" id="UP000317039">
    <property type="component" value="Chromosome"/>
</dbReference>